<organism evidence="3 4">
    <name type="scientific">Diplodia corticola</name>
    <dbReference type="NCBI Taxonomy" id="236234"/>
    <lineage>
        <taxon>Eukaryota</taxon>
        <taxon>Fungi</taxon>
        <taxon>Dikarya</taxon>
        <taxon>Ascomycota</taxon>
        <taxon>Pezizomycotina</taxon>
        <taxon>Dothideomycetes</taxon>
        <taxon>Dothideomycetes incertae sedis</taxon>
        <taxon>Botryosphaeriales</taxon>
        <taxon>Botryosphaeriaceae</taxon>
        <taxon>Diplodia</taxon>
    </lineage>
</organism>
<feature type="region of interest" description="Disordered" evidence="1">
    <location>
        <begin position="102"/>
        <end position="122"/>
    </location>
</feature>
<dbReference type="AlphaFoldDB" id="A0A1J9RB37"/>
<reference evidence="3 4" key="1">
    <citation type="submission" date="2016-10" db="EMBL/GenBank/DDBJ databases">
        <title>Proteomics and genomics reveal pathogen-plant mechanisms compatible with a hemibiotrophic lifestyle of Diplodia corticola.</title>
        <authorList>
            <person name="Fernandes I."/>
            <person name="De Jonge R."/>
            <person name="Van De Peer Y."/>
            <person name="Devreese B."/>
            <person name="Alves A."/>
            <person name="Esteves A.C."/>
        </authorList>
    </citation>
    <scope>NUCLEOTIDE SEQUENCE [LARGE SCALE GENOMIC DNA]</scope>
    <source>
        <strain evidence="3 4">CBS 112549</strain>
    </source>
</reference>
<dbReference type="InterPro" id="IPR001849">
    <property type="entry name" value="PH_domain"/>
</dbReference>
<feature type="region of interest" description="Disordered" evidence="1">
    <location>
        <begin position="30"/>
        <end position="89"/>
    </location>
</feature>
<accession>A0A1J9RB37</accession>
<comment type="caution">
    <text evidence="3">The sequence shown here is derived from an EMBL/GenBank/DDBJ whole genome shotgun (WGS) entry which is preliminary data.</text>
</comment>
<dbReference type="InterPro" id="IPR052394">
    <property type="entry name" value="LRR-containing"/>
</dbReference>
<dbReference type="InterPro" id="IPR032675">
    <property type="entry name" value="LRR_dom_sf"/>
</dbReference>
<dbReference type="InterPro" id="IPR057334">
    <property type="entry name" value="PH_2nd_LRR"/>
</dbReference>
<dbReference type="PANTHER" id="PTHR24114:SF2">
    <property type="entry name" value="F-BOX DOMAIN-CONTAINING PROTEIN-RELATED"/>
    <property type="match status" value="1"/>
</dbReference>
<gene>
    <name evidence="3" type="ORF">BKCO1_300019</name>
</gene>
<feature type="compositionally biased region" description="Basic and acidic residues" evidence="1">
    <location>
        <begin position="31"/>
        <end position="41"/>
    </location>
</feature>
<feature type="compositionally biased region" description="Polar residues" evidence="1">
    <location>
        <begin position="1140"/>
        <end position="1163"/>
    </location>
</feature>
<protein>
    <submittedName>
        <fullName evidence="3">Leucine rich repeat protein</fullName>
    </submittedName>
</protein>
<evidence type="ECO:0000313" key="3">
    <source>
        <dbReference type="EMBL" id="OJD38822.1"/>
    </source>
</evidence>
<sequence length="1264" mass="141659">MQTSSSKSARRKTLFGGALSLNPLAALTPIHDADAPKEKAAPKTLQKRRASSFLDVSRTSSPFGPDTYSPRSPAPSASPVPSPIDTRGARIRNVPRISSWVSARSQSVSDDPDDEPLSAVSSKAPSVNWGELHDVGLRSRNVLLHGEVQTSSTLFRKKKEYLVLTETHIVRFKSLQKAGETFTELLSPLHRSSSFNRRHSQNPSFGSAQDFQSFVSDHSGDRNVGTPLRQIIAVYQLVDDRPYFAFEISYIEEESNNAYSMTLQFGSPDEMRTWLKSIRVAANRVRHLDGYPISEQNIRLAARIVEREGDYDPNNFALYKVIQRPMGHSKAASSSTDDLTKVTSSVCFLAVGIHKVHLIPVFKARQRSSSPNLLSYPHEVSFGLLTLTSVRLSDSDDTFELVFRMPMQKPKTLLMASLAAGDIATRLHHVDHFLRPEWDPRPYIFLVPEAVKAQINASLTPQTVDEMSLDRTLCAYCIAYNVPPNIIRYQVTYPNEDWPHFQLLPPDNPRRPVYGPLELLAVMRALRYNETFGTISFAGIQLDVLNELYDRFGADHVCTRTKRGTPINLAVEDLERSCLLVQEIRALAVTSRKVRRMDFTSCISRQPADYVDESKSKDIGCGIVEALFPLCKYQTTNVDWIVLNNIQLGETDLDYLIAAAAEKMCHFRGLEMRRCGLNERKMSLVLDALRTQENTLEAIDISGNPARLVPAIFEPQLSVFGYIRILNLCNVAHTAGPEPLVKADTLLAWRLHALNLSGTVLNNETVDAISIYLASPQSSSLRELRVDHTGLTGRQIAQLMFSMTSRPSSSRDLLMDVSQNRIETFHDEFCAAISQNYAPTQLIITLVDYEEESNFAQLILAIAKNKTIRQLDITKVSLPNDASEQTCQALERMFTENDTLVSLDMSGENSKLEIAKLGVGINKALCGLQHNKSLQVLHIQNQNLGLQGASTLADVLKVNQTLTEVHCENNGIPLQGFTDLVNSLHYNTTVRWLPPMIESRQETLRQTEMAVKNMRADTSHHDKSKTSSLRNKVAIRMGKHPVERHAPQQLSEQDVQAALRLVEESWDRQAHRLGLYLQRNSNLAAGIDTPLEVEEEQFERPYERPMSMGRILEQVQIERTPTVEKDMMFEPDALSIDTTRSMTTTRQQNHRLSQEDWPQSHGQSFEHDQTWFASRPGSARTMDGNEPSERRDTLGQESDYDAVTVALAKELDVSLEDAQTLIDTDFASRLAHMSPVGSPTSPTFPPASPTTPRALPIRTGRTQQ</sequence>
<dbReference type="EMBL" id="MNUE01000003">
    <property type="protein sequence ID" value="OJD38822.1"/>
    <property type="molecule type" value="Genomic_DNA"/>
</dbReference>
<dbReference type="Gene3D" id="3.80.10.10">
    <property type="entry name" value="Ribonuclease Inhibitor"/>
    <property type="match status" value="1"/>
</dbReference>
<name>A0A1J9RB37_9PEZI</name>
<dbReference type="SUPFAM" id="SSF52047">
    <property type="entry name" value="RNI-like"/>
    <property type="match status" value="1"/>
</dbReference>
<dbReference type="Pfam" id="PF25353">
    <property type="entry name" value="PH_2nd_LRR"/>
    <property type="match status" value="1"/>
</dbReference>
<dbReference type="STRING" id="236234.A0A1J9RB37"/>
<dbReference type="Proteomes" id="UP000183809">
    <property type="component" value="Unassembled WGS sequence"/>
</dbReference>
<dbReference type="PANTHER" id="PTHR24114">
    <property type="entry name" value="LEUCINE RICH REPEAT FAMILY PROTEIN"/>
    <property type="match status" value="1"/>
</dbReference>
<feature type="region of interest" description="Disordered" evidence="1">
    <location>
        <begin position="1232"/>
        <end position="1264"/>
    </location>
</feature>
<evidence type="ECO:0000259" key="2">
    <source>
        <dbReference type="PROSITE" id="PS50003"/>
    </source>
</evidence>
<dbReference type="SMART" id="SM00233">
    <property type="entry name" value="PH"/>
    <property type="match status" value="1"/>
</dbReference>
<proteinExistence type="predicted"/>
<dbReference type="RefSeq" id="XP_020134433.1">
    <property type="nucleotide sequence ID" value="XM_020274085.1"/>
</dbReference>
<feature type="compositionally biased region" description="Pro residues" evidence="1">
    <location>
        <begin position="72"/>
        <end position="82"/>
    </location>
</feature>
<dbReference type="GeneID" id="31014346"/>
<feature type="domain" description="PH" evidence="2">
    <location>
        <begin position="141"/>
        <end position="283"/>
    </location>
</feature>
<keyword evidence="4" id="KW-1185">Reference proteome</keyword>
<evidence type="ECO:0000256" key="1">
    <source>
        <dbReference type="SAM" id="MobiDB-lite"/>
    </source>
</evidence>
<evidence type="ECO:0000313" key="4">
    <source>
        <dbReference type="Proteomes" id="UP000183809"/>
    </source>
</evidence>
<feature type="region of interest" description="Disordered" evidence="1">
    <location>
        <begin position="1140"/>
        <end position="1197"/>
    </location>
</feature>
<dbReference type="OrthoDB" id="120976at2759"/>
<dbReference type="PROSITE" id="PS50003">
    <property type="entry name" value="PH_DOMAIN"/>
    <property type="match status" value="1"/>
</dbReference>